<proteinExistence type="predicted"/>
<accession>A0A8S1MLZ9</accession>
<evidence type="ECO:0000313" key="2">
    <source>
        <dbReference type="Proteomes" id="UP000692954"/>
    </source>
</evidence>
<dbReference type="EMBL" id="CAJJDN010000042">
    <property type="protein sequence ID" value="CAD8081488.1"/>
    <property type="molecule type" value="Genomic_DNA"/>
</dbReference>
<dbReference type="Proteomes" id="UP000692954">
    <property type="component" value="Unassembled WGS sequence"/>
</dbReference>
<evidence type="ECO:0000313" key="1">
    <source>
        <dbReference type="EMBL" id="CAD8081488.1"/>
    </source>
</evidence>
<organism evidence="1 2">
    <name type="scientific">Paramecium sonneborni</name>
    <dbReference type="NCBI Taxonomy" id="65129"/>
    <lineage>
        <taxon>Eukaryota</taxon>
        <taxon>Sar</taxon>
        <taxon>Alveolata</taxon>
        <taxon>Ciliophora</taxon>
        <taxon>Intramacronucleata</taxon>
        <taxon>Oligohymenophorea</taxon>
        <taxon>Peniculida</taxon>
        <taxon>Parameciidae</taxon>
        <taxon>Paramecium</taxon>
    </lineage>
</organism>
<sequence length="231" mass="27528">MISLSLQQSKKQKYKSVSSDERQKIIKMFLENAFSATQIAHLTGHNLSTIKAIYRIYKNEGRIKKKERRDREIQIRQNVLVFVVDEKTKKMNIIAKQQLQKDLILKNLEYPQESFQNTINETFQNSAKDVLQHLDSLQKKQCFNSIIKKAQIDGLEIKEFQEISQFSNQVNQSFKIQSQYQYFRNIFSPKEQSQKNVQLFQPQNFQQQLKSLSELKKILEFQFKDYFKKSQ</sequence>
<comment type="caution">
    <text evidence="1">The sequence shown here is derived from an EMBL/GenBank/DDBJ whole genome shotgun (WGS) entry which is preliminary data.</text>
</comment>
<name>A0A8S1MLZ9_9CILI</name>
<gene>
    <name evidence="1" type="ORF">PSON_ATCC_30995.1.T0420068</name>
</gene>
<reference evidence="1" key="1">
    <citation type="submission" date="2021-01" db="EMBL/GenBank/DDBJ databases">
        <authorList>
            <consortium name="Genoscope - CEA"/>
            <person name="William W."/>
        </authorList>
    </citation>
    <scope>NUCLEOTIDE SEQUENCE</scope>
</reference>
<protein>
    <submittedName>
        <fullName evidence="1">Uncharacterized protein</fullName>
    </submittedName>
</protein>
<keyword evidence="2" id="KW-1185">Reference proteome</keyword>
<dbReference type="OrthoDB" id="298372at2759"/>
<dbReference type="AlphaFoldDB" id="A0A8S1MLZ9"/>